<dbReference type="PRINTS" id="PR00364">
    <property type="entry name" value="DISEASERSIST"/>
</dbReference>
<dbReference type="GO" id="GO:0051707">
    <property type="term" value="P:response to other organism"/>
    <property type="evidence" value="ECO:0007669"/>
    <property type="project" value="UniProtKB-ARBA"/>
</dbReference>
<dbReference type="AlphaFoldDB" id="A0AAW1GTY5"/>
<dbReference type="InterPro" id="IPR056789">
    <property type="entry name" value="LRR_R13L1-DRL21"/>
</dbReference>
<dbReference type="Gene3D" id="3.40.50.300">
    <property type="entry name" value="P-loop containing nucleotide triphosphate hydrolases"/>
    <property type="match status" value="1"/>
</dbReference>
<feature type="domain" description="NB-ARC" evidence="6">
    <location>
        <begin position="190"/>
        <end position="345"/>
    </location>
</feature>
<feature type="domain" description="Disease resistance R13L4/SHOC-2-like LRR" evidence="9">
    <location>
        <begin position="566"/>
        <end position="651"/>
    </location>
</feature>
<dbReference type="InterPro" id="IPR041118">
    <property type="entry name" value="Rx_N"/>
</dbReference>
<dbReference type="Pfam" id="PF18052">
    <property type="entry name" value="Rx_N"/>
    <property type="match status" value="1"/>
</dbReference>
<dbReference type="Pfam" id="PF25019">
    <property type="entry name" value="LRR_R13L1-DRL21"/>
    <property type="match status" value="1"/>
</dbReference>
<dbReference type="InterPro" id="IPR058922">
    <property type="entry name" value="WHD_DRP"/>
</dbReference>
<evidence type="ECO:0000259" key="10">
    <source>
        <dbReference type="Pfam" id="PF25019"/>
    </source>
</evidence>
<feature type="domain" description="Disease resistance N-terminal" evidence="7">
    <location>
        <begin position="20"/>
        <end position="105"/>
    </location>
</feature>
<name>A0AAW1GTY5_SAPOF</name>
<evidence type="ECO:0000256" key="2">
    <source>
        <dbReference type="ARBA" id="ARBA00022737"/>
    </source>
</evidence>
<dbReference type="InterPro" id="IPR032675">
    <property type="entry name" value="LRR_dom_sf"/>
</dbReference>
<evidence type="ECO:0000259" key="8">
    <source>
        <dbReference type="Pfam" id="PF23559"/>
    </source>
</evidence>
<evidence type="ECO:0000259" key="9">
    <source>
        <dbReference type="Pfam" id="PF23598"/>
    </source>
</evidence>
<accession>A0AAW1GTY5</accession>
<dbReference type="PANTHER" id="PTHR36766">
    <property type="entry name" value="PLANT BROAD-SPECTRUM MILDEW RESISTANCE PROTEIN RPW8"/>
    <property type="match status" value="1"/>
</dbReference>
<dbReference type="EMBL" id="JBDFQZ010000014">
    <property type="protein sequence ID" value="KAK9664359.1"/>
    <property type="molecule type" value="Genomic_DNA"/>
</dbReference>
<gene>
    <name evidence="11" type="ORF">RND81_14G036200</name>
</gene>
<dbReference type="GO" id="GO:0005524">
    <property type="term" value="F:ATP binding"/>
    <property type="evidence" value="ECO:0007669"/>
    <property type="project" value="UniProtKB-KW"/>
</dbReference>
<keyword evidence="12" id="KW-1185">Reference proteome</keyword>
<comment type="caution">
    <text evidence="11">The sequence shown here is derived from an EMBL/GenBank/DDBJ whole genome shotgun (WGS) entry which is preliminary data.</text>
</comment>
<dbReference type="InterPro" id="IPR055414">
    <property type="entry name" value="LRR_R13L4/SHOC2-like"/>
</dbReference>
<dbReference type="SUPFAM" id="SSF52540">
    <property type="entry name" value="P-loop containing nucleoside triphosphate hydrolases"/>
    <property type="match status" value="1"/>
</dbReference>
<dbReference type="Gene3D" id="3.80.10.10">
    <property type="entry name" value="Ribonuclease Inhibitor"/>
    <property type="match status" value="1"/>
</dbReference>
<dbReference type="GO" id="GO:0006952">
    <property type="term" value="P:defense response"/>
    <property type="evidence" value="ECO:0007669"/>
    <property type="project" value="UniProtKB-KW"/>
</dbReference>
<dbReference type="Pfam" id="PF23559">
    <property type="entry name" value="WHD_DRP"/>
    <property type="match status" value="1"/>
</dbReference>
<feature type="domain" description="Disease resistance protein winged helix" evidence="8">
    <location>
        <begin position="431"/>
        <end position="499"/>
    </location>
</feature>
<dbReference type="InterPro" id="IPR003591">
    <property type="entry name" value="Leu-rich_rpt_typical-subtyp"/>
</dbReference>
<dbReference type="Pfam" id="PF23598">
    <property type="entry name" value="LRR_14"/>
    <property type="match status" value="1"/>
</dbReference>
<dbReference type="Gene3D" id="1.10.8.430">
    <property type="entry name" value="Helical domain of apoptotic protease-activating factors"/>
    <property type="match status" value="1"/>
</dbReference>
<sequence>MAEAIILPIANSILQKIASFTGGSVAKVVGEEIGAFRSVKEDLKAIADDLESITAVLADADAKEYSNAAMSIWVRDLKSVVYDIDDLLDDVATDALQRSVNKGHVVSQLWYYLSLTPLILRIDLSHKIKDLRLQLERVIAKKNKYGLTDRPVEVPSVQRNIFDVSCYVNELAIVGRDEAKNDLISRALGLSDECSLSVLPILGMGGIGKTALAKLVYSNVDQFDIKLWVCISDKFDMQKILQDILKDATYENTSNYSFGELVKKVQTVLDGKKFFLVLDDLWEDDIRLWIELKDVLAVGGRGSVILITTRIEKVASITQTVEPYQLDKLSDSACWFLFKNFAFKDGEEEMYPRLGEIGKSIVSKCCGNPLVVRSLGSLLRSERDEGEWVRVMNMDNLNQLDGQYSTVKQLLKLSYDKLPSHLKPCFAHLSLFAKDTDYSADYLFYYWSALGLLRLCDGSCLEHKIFIELLSRSMLQDVTLAFDKEVCTFKIHDLLHDLAGDVLGTELAVVTRSNISAPDSSRYIAWGLSDLSDKEFPEQVKARKARAFVFRYVMRSVSQSFLKGIISEMPCLRVLDLGGSQFEELPSSIGKLKHLRVLNLSNNALLRSIPESFCKLLNLESLLLDECIQLKQLPRGIYKLTSLRYFDLTTCQTSLVGTNFNRLPSLQLMVLISCMRLVSFWDNDDVGRLTSLRKLRIMNCPKLATLSNSMKLLAGLEELMILNCDELDLERGECLSGLLSLQKLAIIGVPRLPCLPNGLQSAATSLRYLRIKDCGGLAELPNWFQSCVSLQDLRIVNCRNLLSLPDGIRHLNSLRLLEIYLCPHISRRCATPGGDDLSLIRHVREIWLDGRRLTPN</sequence>
<evidence type="ECO:0000259" key="7">
    <source>
        <dbReference type="Pfam" id="PF18052"/>
    </source>
</evidence>
<dbReference type="PANTHER" id="PTHR36766:SF57">
    <property type="entry name" value="DISEASE RESISTANCE PROTEIN RGA1"/>
    <property type="match status" value="1"/>
</dbReference>
<dbReference type="Pfam" id="PF00931">
    <property type="entry name" value="NB-ARC"/>
    <property type="match status" value="1"/>
</dbReference>
<keyword evidence="1" id="KW-0433">Leucine-rich repeat</keyword>
<keyword evidence="5" id="KW-0067">ATP-binding</keyword>
<dbReference type="SMART" id="SM00369">
    <property type="entry name" value="LRR_TYP"/>
    <property type="match status" value="3"/>
</dbReference>
<evidence type="ECO:0000256" key="4">
    <source>
        <dbReference type="ARBA" id="ARBA00022821"/>
    </source>
</evidence>
<dbReference type="Gene3D" id="1.10.10.10">
    <property type="entry name" value="Winged helix-like DNA-binding domain superfamily/Winged helix DNA-binding domain"/>
    <property type="match status" value="1"/>
</dbReference>
<keyword evidence="4" id="KW-0611">Plant defense</keyword>
<evidence type="ECO:0000256" key="3">
    <source>
        <dbReference type="ARBA" id="ARBA00022741"/>
    </source>
</evidence>
<reference evidence="11" key="1">
    <citation type="submission" date="2024-03" db="EMBL/GenBank/DDBJ databases">
        <title>WGS assembly of Saponaria officinalis var. Norfolk2.</title>
        <authorList>
            <person name="Jenkins J."/>
            <person name="Shu S."/>
            <person name="Grimwood J."/>
            <person name="Barry K."/>
            <person name="Goodstein D."/>
            <person name="Schmutz J."/>
            <person name="Leebens-Mack J."/>
            <person name="Osbourn A."/>
        </authorList>
    </citation>
    <scope>NUCLEOTIDE SEQUENCE [LARGE SCALE GENOMIC DNA]</scope>
    <source>
        <strain evidence="11">JIC</strain>
    </source>
</reference>
<dbReference type="InterPro" id="IPR036388">
    <property type="entry name" value="WH-like_DNA-bd_sf"/>
</dbReference>
<feature type="domain" description="R13L1/DRL21-like LRR repeat region" evidence="10">
    <location>
        <begin position="764"/>
        <end position="820"/>
    </location>
</feature>
<organism evidence="11 12">
    <name type="scientific">Saponaria officinalis</name>
    <name type="common">Common soapwort</name>
    <name type="synonym">Lychnis saponaria</name>
    <dbReference type="NCBI Taxonomy" id="3572"/>
    <lineage>
        <taxon>Eukaryota</taxon>
        <taxon>Viridiplantae</taxon>
        <taxon>Streptophyta</taxon>
        <taxon>Embryophyta</taxon>
        <taxon>Tracheophyta</taxon>
        <taxon>Spermatophyta</taxon>
        <taxon>Magnoliopsida</taxon>
        <taxon>eudicotyledons</taxon>
        <taxon>Gunneridae</taxon>
        <taxon>Pentapetalae</taxon>
        <taxon>Caryophyllales</taxon>
        <taxon>Caryophyllaceae</taxon>
        <taxon>Caryophylleae</taxon>
        <taxon>Saponaria</taxon>
    </lineage>
</organism>
<keyword evidence="2" id="KW-0677">Repeat</keyword>
<keyword evidence="3" id="KW-0547">Nucleotide-binding</keyword>
<dbReference type="InterPro" id="IPR042197">
    <property type="entry name" value="Apaf_helical"/>
</dbReference>
<protein>
    <submittedName>
        <fullName evidence="11">Uncharacterized protein</fullName>
    </submittedName>
</protein>
<proteinExistence type="predicted"/>
<dbReference type="GO" id="GO:0043531">
    <property type="term" value="F:ADP binding"/>
    <property type="evidence" value="ECO:0007669"/>
    <property type="project" value="InterPro"/>
</dbReference>
<dbReference type="Gene3D" id="1.20.5.4130">
    <property type="match status" value="1"/>
</dbReference>
<evidence type="ECO:0000313" key="11">
    <source>
        <dbReference type="EMBL" id="KAK9664359.1"/>
    </source>
</evidence>
<evidence type="ECO:0000256" key="5">
    <source>
        <dbReference type="ARBA" id="ARBA00022840"/>
    </source>
</evidence>
<dbReference type="InterPro" id="IPR002182">
    <property type="entry name" value="NB-ARC"/>
</dbReference>
<dbReference type="SUPFAM" id="SSF52058">
    <property type="entry name" value="L domain-like"/>
    <property type="match status" value="1"/>
</dbReference>
<evidence type="ECO:0000259" key="6">
    <source>
        <dbReference type="Pfam" id="PF00931"/>
    </source>
</evidence>
<evidence type="ECO:0000256" key="1">
    <source>
        <dbReference type="ARBA" id="ARBA00022614"/>
    </source>
</evidence>
<evidence type="ECO:0000313" key="12">
    <source>
        <dbReference type="Proteomes" id="UP001443914"/>
    </source>
</evidence>
<dbReference type="Proteomes" id="UP001443914">
    <property type="component" value="Unassembled WGS sequence"/>
</dbReference>
<dbReference type="InterPro" id="IPR027417">
    <property type="entry name" value="P-loop_NTPase"/>
</dbReference>